<gene>
    <name evidence="2" type="ORF">O6P43_032549</name>
</gene>
<dbReference type="KEGG" id="qsa:O6P43_032549"/>
<keyword evidence="3" id="KW-1185">Reference proteome</keyword>
<dbReference type="Proteomes" id="UP001163823">
    <property type="component" value="Chromosome 14"/>
</dbReference>
<proteinExistence type="inferred from homology"/>
<organism evidence="2 3">
    <name type="scientific">Quillaja saponaria</name>
    <name type="common">Soap bark tree</name>
    <dbReference type="NCBI Taxonomy" id="32244"/>
    <lineage>
        <taxon>Eukaryota</taxon>
        <taxon>Viridiplantae</taxon>
        <taxon>Streptophyta</taxon>
        <taxon>Embryophyta</taxon>
        <taxon>Tracheophyta</taxon>
        <taxon>Spermatophyta</taxon>
        <taxon>Magnoliopsida</taxon>
        <taxon>eudicotyledons</taxon>
        <taxon>Gunneridae</taxon>
        <taxon>Pentapetalae</taxon>
        <taxon>rosids</taxon>
        <taxon>fabids</taxon>
        <taxon>Fabales</taxon>
        <taxon>Quillajaceae</taxon>
        <taxon>Quillaja</taxon>
    </lineage>
</organism>
<dbReference type="AlphaFoldDB" id="A0AAD7KN68"/>
<dbReference type="EMBL" id="JARAOO010000014">
    <property type="protein sequence ID" value="KAJ7942939.1"/>
    <property type="molecule type" value="Genomic_DNA"/>
</dbReference>
<accession>A0AAD7KN68</accession>
<evidence type="ECO:0000313" key="2">
    <source>
        <dbReference type="EMBL" id="KAJ7942939.1"/>
    </source>
</evidence>
<sequence>MDEEFEGVVQADFTFFDLKPDDFHAVKTLLQTYLDNKQWDLSGFVDLILGQTTVGTVVKLEGDEDEGIFSLVTALNIG</sequence>
<dbReference type="Pfam" id="PF13862">
    <property type="entry name" value="BCCIP"/>
    <property type="match status" value="1"/>
</dbReference>
<comment type="similarity">
    <text evidence="1">Belongs to the BCP1 family.</text>
</comment>
<evidence type="ECO:0000313" key="3">
    <source>
        <dbReference type="Proteomes" id="UP001163823"/>
    </source>
</evidence>
<protein>
    <submittedName>
        <fullName evidence="2">Protein BCCIP-like</fullName>
    </submittedName>
</protein>
<comment type="caution">
    <text evidence="2">The sequence shown here is derived from an EMBL/GenBank/DDBJ whole genome shotgun (WGS) entry which is preliminary data.</text>
</comment>
<dbReference type="GO" id="GO:0005634">
    <property type="term" value="C:nucleus"/>
    <property type="evidence" value="ECO:0007669"/>
    <property type="project" value="TreeGrafter"/>
</dbReference>
<name>A0AAD7KN68_QUISA</name>
<dbReference type="PANTHER" id="PTHR13261">
    <property type="entry name" value="BRCA2 AND CDKN1A INTERACTING PROTEIN"/>
    <property type="match status" value="1"/>
</dbReference>
<reference evidence="2" key="1">
    <citation type="journal article" date="2023" name="Science">
        <title>Elucidation of the pathway for biosynthesis of saponin adjuvants from the soapbark tree.</title>
        <authorList>
            <person name="Reed J."/>
            <person name="Orme A."/>
            <person name="El-Demerdash A."/>
            <person name="Owen C."/>
            <person name="Martin L.B.B."/>
            <person name="Misra R.C."/>
            <person name="Kikuchi S."/>
            <person name="Rejzek M."/>
            <person name="Martin A.C."/>
            <person name="Harkess A."/>
            <person name="Leebens-Mack J."/>
            <person name="Louveau T."/>
            <person name="Stephenson M.J."/>
            <person name="Osbourn A."/>
        </authorList>
    </citation>
    <scope>NUCLEOTIDE SEQUENCE</scope>
    <source>
        <strain evidence="2">S10</strain>
    </source>
</reference>
<dbReference type="PANTHER" id="PTHR13261:SF0">
    <property type="entry name" value="BRCA2 AND CDKN1A-INTERACTING PROTEIN"/>
    <property type="match status" value="1"/>
</dbReference>
<dbReference type="InterPro" id="IPR025602">
    <property type="entry name" value="BCP1_family"/>
</dbReference>
<evidence type="ECO:0000256" key="1">
    <source>
        <dbReference type="ARBA" id="ARBA00006781"/>
    </source>
</evidence>